<organism evidence="1 2">
    <name type="scientific">Deinococcus malanensis</name>
    <dbReference type="NCBI Taxonomy" id="1706855"/>
    <lineage>
        <taxon>Bacteria</taxon>
        <taxon>Thermotogati</taxon>
        <taxon>Deinococcota</taxon>
        <taxon>Deinococci</taxon>
        <taxon>Deinococcales</taxon>
        <taxon>Deinococcaceae</taxon>
        <taxon>Deinococcus</taxon>
    </lineage>
</organism>
<comment type="caution">
    <text evidence="1">The sequence shown here is derived from an EMBL/GenBank/DDBJ whole genome shotgun (WGS) entry which is preliminary data.</text>
</comment>
<sequence>MQDVIGVMRAQGTPHLDLMIGRHMSPFNYVNAAGYQAGIYSDLEGVAQGRYRLLSAGLKEKRCCMGCRSGLLSLCPPGQRSHLWLTINGALEG</sequence>
<accession>A0ABQ2F566</accession>
<evidence type="ECO:0000313" key="2">
    <source>
        <dbReference type="Proteomes" id="UP000647587"/>
    </source>
</evidence>
<keyword evidence="2" id="KW-1185">Reference proteome</keyword>
<protein>
    <submittedName>
        <fullName evidence="1">Uncharacterized protein</fullName>
    </submittedName>
</protein>
<proteinExistence type="predicted"/>
<reference evidence="2" key="1">
    <citation type="journal article" date="2019" name="Int. J. Syst. Evol. Microbiol.">
        <title>The Global Catalogue of Microorganisms (GCM) 10K type strain sequencing project: providing services to taxonomists for standard genome sequencing and annotation.</title>
        <authorList>
            <consortium name="The Broad Institute Genomics Platform"/>
            <consortium name="The Broad Institute Genome Sequencing Center for Infectious Disease"/>
            <person name="Wu L."/>
            <person name="Ma J."/>
        </authorList>
    </citation>
    <scope>NUCLEOTIDE SEQUENCE [LARGE SCALE GENOMIC DNA]</scope>
    <source>
        <strain evidence="2">JCM 30331</strain>
    </source>
</reference>
<gene>
    <name evidence="1" type="ORF">GCM10008955_39590</name>
</gene>
<name>A0ABQ2F566_9DEIO</name>
<evidence type="ECO:0000313" key="1">
    <source>
        <dbReference type="EMBL" id="GGK41866.1"/>
    </source>
</evidence>
<dbReference type="EMBL" id="BMPP01000029">
    <property type="protein sequence ID" value="GGK41866.1"/>
    <property type="molecule type" value="Genomic_DNA"/>
</dbReference>
<dbReference type="Proteomes" id="UP000647587">
    <property type="component" value="Unassembled WGS sequence"/>
</dbReference>